<organism evidence="4">
    <name type="scientific">hydrothermal vent metagenome</name>
    <dbReference type="NCBI Taxonomy" id="652676"/>
    <lineage>
        <taxon>unclassified sequences</taxon>
        <taxon>metagenomes</taxon>
        <taxon>ecological metagenomes</taxon>
    </lineage>
</organism>
<comment type="subcellular location">
    <subcellularLocation>
        <location evidence="1">Membrane</location>
    </subcellularLocation>
</comment>
<dbReference type="GO" id="GO:0005886">
    <property type="term" value="C:plasma membrane"/>
    <property type="evidence" value="ECO:0007669"/>
    <property type="project" value="InterPro"/>
</dbReference>
<dbReference type="InterPro" id="IPR004329">
    <property type="entry name" value="CcmE"/>
</dbReference>
<dbReference type="GO" id="GO:0017003">
    <property type="term" value="P:protein-heme linkage"/>
    <property type="evidence" value="ECO:0007669"/>
    <property type="project" value="InterPro"/>
</dbReference>
<dbReference type="GO" id="GO:0020037">
    <property type="term" value="F:heme binding"/>
    <property type="evidence" value="ECO:0007669"/>
    <property type="project" value="InterPro"/>
</dbReference>
<evidence type="ECO:0000313" key="4">
    <source>
        <dbReference type="EMBL" id="VAW71142.1"/>
    </source>
</evidence>
<keyword evidence="2 3" id="KW-0472">Membrane</keyword>
<evidence type="ECO:0000256" key="1">
    <source>
        <dbReference type="ARBA" id="ARBA00004370"/>
    </source>
</evidence>
<keyword evidence="3" id="KW-1133">Transmembrane helix</keyword>
<dbReference type="EMBL" id="UOFL01000010">
    <property type="protein sequence ID" value="VAW71142.1"/>
    <property type="molecule type" value="Genomic_DNA"/>
</dbReference>
<dbReference type="InterPro" id="IPR036127">
    <property type="entry name" value="CcmE-like_sf"/>
</dbReference>
<dbReference type="SUPFAM" id="SSF82093">
    <property type="entry name" value="Heme chaperone CcmE"/>
    <property type="match status" value="1"/>
</dbReference>
<feature type="transmembrane region" description="Helical" evidence="3">
    <location>
        <begin position="12"/>
        <end position="32"/>
    </location>
</feature>
<gene>
    <name evidence="4" type="ORF">MNBD_GAMMA12-1285</name>
</gene>
<name>A0A3B0Y703_9ZZZZ</name>
<accession>A0A3B0Y703</accession>
<evidence type="ECO:0000256" key="2">
    <source>
        <dbReference type="ARBA" id="ARBA00023136"/>
    </source>
</evidence>
<sequence>MNNGAKNAGRKVIIVLGLFVLGSGLLVAIFLGSADTVTWAYSPTDVLKGKVPINKVIHISGIVVVGSKKSLDNQRANKFILASRKDKIIVYYKGELPRYFEEDFWVFATGTLNKQGVFAATKIRASARKLNDYHYLGRVAERAGDYSKALLYYKKELEFRILRYSEGHGYTKQYKNSFDSVYSKIKREEK</sequence>
<dbReference type="GO" id="GO:0017004">
    <property type="term" value="P:cytochrome complex assembly"/>
    <property type="evidence" value="ECO:0007669"/>
    <property type="project" value="InterPro"/>
</dbReference>
<dbReference type="AlphaFoldDB" id="A0A3B0Y703"/>
<proteinExistence type="predicted"/>
<evidence type="ECO:0000256" key="3">
    <source>
        <dbReference type="SAM" id="Phobius"/>
    </source>
</evidence>
<dbReference type="InterPro" id="IPR012340">
    <property type="entry name" value="NA-bd_OB-fold"/>
</dbReference>
<protein>
    <submittedName>
        <fullName evidence="4">Uncharacterized protein</fullName>
    </submittedName>
</protein>
<dbReference type="Gene3D" id="2.40.50.140">
    <property type="entry name" value="Nucleic acid-binding proteins"/>
    <property type="match status" value="1"/>
</dbReference>
<keyword evidence="3" id="KW-0812">Transmembrane</keyword>
<dbReference type="Pfam" id="PF03100">
    <property type="entry name" value="CcmE"/>
    <property type="match status" value="1"/>
</dbReference>
<reference evidence="4" key="1">
    <citation type="submission" date="2018-06" db="EMBL/GenBank/DDBJ databases">
        <authorList>
            <person name="Zhirakovskaya E."/>
        </authorList>
    </citation>
    <scope>NUCLEOTIDE SEQUENCE</scope>
</reference>